<dbReference type="PANTHER" id="PTHR30572:SF4">
    <property type="entry name" value="ABC TRANSPORTER PERMEASE YTRF"/>
    <property type="match status" value="1"/>
</dbReference>
<feature type="domain" description="MacB-like periplasmic core" evidence="9">
    <location>
        <begin position="21"/>
        <end position="228"/>
    </location>
</feature>
<dbReference type="Pfam" id="PF12704">
    <property type="entry name" value="MacB_PCD"/>
    <property type="match status" value="1"/>
</dbReference>
<reference evidence="10 11" key="1">
    <citation type="submission" date="2020-04" db="EMBL/GenBank/DDBJ databases">
        <authorList>
            <person name="Hitch T.C.A."/>
            <person name="Wylensek D."/>
            <person name="Clavel T."/>
        </authorList>
    </citation>
    <scope>NUCLEOTIDE SEQUENCE [LARGE SCALE GENOMIC DNA]</scope>
    <source>
        <strain evidence="10 11">BSM-130-P53-3C</strain>
    </source>
</reference>
<organism evidence="10 11">
    <name type="scientific">Bifidobacterium thermophilum</name>
    <dbReference type="NCBI Taxonomy" id="33905"/>
    <lineage>
        <taxon>Bacteria</taxon>
        <taxon>Bacillati</taxon>
        <taxon>Actinomycetota</taxon>
        <taxon>Actinomycetes</taxon>
        <taxon>Bifidobacteriales</taxon>
        <taxon>Bifidobacteriaceae</taxon>
        <taxon>Bifidobacterium</taxon>
    </lineage>
</organism>
<evidence type="ECO:0000256" key="6">
    <source>
        <dbReference type="ARBA" id="ARBA00038076"/>
    </source>
</evidence>
<feature type="transmembrane region" description="Helical" evidence="7">
    <location>
        <begin position="21"/>
        <end position="41"/>
    </location>
</feature>
<feature type="transmembrane region" description="Helical" evidence="7">
    <location>
        <begin position="316"/>
        <end position="340"/>
    </location>
</feature>
<evidence type="ECO:0000259" key="8">
    <source>
        <dbReference type="Pfam" id="PF02687"/>
    </source>
</evidence>
<evidence type="ECO:0000256" key="3">
    <source>
        <dbReference type="ARBA" id="ARBA00022692"/>
    </source>
</evidence>
<feature type="domain" description="ABC3 transporter permease C-terminal" evidence="8">
    <location>
        <begin position="267"/>
        <end position="379"/>
    </location>
</feature>
<keyword evidence="2" id="KW-1003">Cell membrane</keyword>
<name>A0A7X9NQ21_9BIFI</name>
<proteinExistence type="inferred from homology"/>
<protein>
    <submittedName>
        <fullName evidence="10">ABC transporter permease</fullName>
    </submittedName>
</protein>
<dbReference type="EMBL" id="JABAGI010000001">
    <property type="protein sequence ID" value="NME61498.1"/>
    <property type="molecule type" value="Genomic_DNA"/>
</dbReference>
<keyword evidence="5 7" id="KW-0472">Membrane</keyword>
<comment type="similarity">
    <text evidence="6">Belongs to the ABC-4 integral membrane protein family.</text>
</comment>
<dbReference type="InterPro" id="IPR050250">
    <property type="entry name" value="Macrolide_Exporter_MacB"/>
</dbReference>
<dbReference type="PANTHER" id="PTHR30572">
    <property type="entry name" value="MEMBRANE COMPONENT OF TRANSPORTER-RELATED"/>
    <property type="match status" value="1"/>
</dbReference>
<evidence type="ECO:0000313" key="10">
    <source>
        <dbReference type="EMBL" id="NME61498.1"/>
    </source>
</evidence>
<dbReference type="Pfam" id="PF02687">
    <property type="entry name" value="FtsX"/>
    <property type="match status" value="1"/>
</dbReference>
<evidence type="ECO:0000256" key="7">
    <source>
        <dbReference type="SAM" id="Phobius"/>
    </source>
</evidence>
<evidence type="ECO:0000313" key="11">
    <source>
        <dbReference type="Proteomes" id="UP000588369"/>
    </source>
</evidence>
<feature type="transmembrane region" description="Helical" evidence="7">
    <location>
        <begin position="266"/>
        <end position="284"/>
    </location>
</feature>
<dbReference type="InterPro" id="IPR025857">
    <property type="entry name" value="MacB_PCD"/>
</dbReference>
<dbReference type="RefSeq" id="WP_168983719.1">
    <property type="nucleotide sequence ID" value="NZ_JABAGI010000001.1"/>
</dbReference>
<evidence type="ECO:0000256" key="1">
    <source>
        <dbReference type="ARBA" id="ARBA00004651"/>
    </source>
</evidence>
<keyword evidence="4 7" id="KW-1133">Transmembrane helix</keyword>
<dbReference type="Proteomes" id="UP000588369">
    <property type="component" value="Unassembled WGS sequence"/>
</dbReference>
<comment type="subcellular location">
    <subcellularLocation>
        <location evidence="1">Cell membrane</location>
        <topology evidence="1">Multi-pass membrane protein</topology>
    </subcellularLocation>
</comment>
<gene>
    <name evidence="10" type="ORF">HF844_01570</name>
</gene>
<evidence type="ECO:0000256" key="4">
    <source>
        <dbReference type="ARBA" id="ARBA00022989"/>
    </source>
</evidence>
<dbReference type="GO" id="GO:0022857">
    <property type="term" value="F:transmembrane transporter activity"/>
    <property type="evidence" value="ECO:0007669"/>
    <property type="project" value="TreeGrafter"/>
</dbReference>
<dbReference type="InterPro" id="IPR003838">
    <property type="entry name" value="ABC3_permease_C"/>
</dbReference>
<comment type="caution">
    <text evidence="10">The sequence shown here is derived from an EMBL/GenBank/DDBJ whole genome shotgun (WGS) entry which is preliminary data.</text>
</comment>
<feature type="transmembrane region" description="Helical" evidence="7">
    <location>
        <begin position="346"/>
        <end position="372"/>
    </location>
</feature>
<evidence type="ECO:0000259" key="9">
    <source>
        <dbReference type="Pfam" id="PF12704"/>
    </source>
</evidence>
<accession>A0A7X9NQ21</accession>
<dbReference type="GO" id="GO:0005886">
    <property type="term" value="C:plasma membrane"/>
    <property type="evidence" value="ECO:0007669"/>
    <property type="project" value="UniProtKB-SubCell"/>
</dbReference>
<dbReference type="AlphaFoldDB" id="A0A7X9NQ21"/>
<sequence length="386" mass="39935">MTPTNVITRALLALGRRRERSIATILAIVVCSATLVALLGISESSAAQTARRFEKLQGSSITATINSANAWEYSEQDMLHRLKPATAITSAGTLINDAASQLIVKSPQWHTTVTTSAVIGTPQGVEAIGGKSIAGRLPTDIDADVFTAALGKRVAKELGISMEQRTPTITINGVSVGVTGIVADKSNGASLSASIFLSPRTAKQLGLRPQNRTIICNAASADITAVAAVLPRMLNPSNPQSVTVKAPGNPATLRASLLADAHNTSTIIAAVLAVVTAFGIVNTMQMAVTERRREIGINLALGMPAWKESMQFLCEAIILGGIGASGGMLIGAVIAAVTAAARSWVFLLPSTVLLVAPLGIVTGAIAGIIPAWRAARIDPAMLLRSS</sequence>
<keyword evidence="3 7" id="KW-0812">Transmembrane</keyword>
<evidence type="ECO:0000256" key="2">
    <source>
        <dbReference type="ARBA" id="ARBA00022475"/>
    </source>
</evidence>
<evidence type="ECO:0000256" key="5">
    <source>
        <dbReference type="ARBA" id="ARBA00023136"/>
    </source>
</evidence>